<evidence type="ECO:0000313" key="3">
    <source>
        <dbReference type="Proteomes" id="UP001530377"/>
    </source>
</evidence>
<feature type="compositionally biased region" description="Basic and acidic residues" evidence="1">
    <location>
        <begin position="114"/>
        <end position="126"/>
    </location>
</feature>
<feature type="region of interest" description="Disordered" evidence="1">
    <location>
        <begin position="97"/>
        <end position="126"/>
    </location>
</feature>
<name>A0ABD3R7D5_9STRA</name>
<gene>
    <name evidence="2" type="ORF">ACHAXA_010935</name>
</gene>
<evidence type="ECO:0000313" key="2">
    <source>
        <dbReference type="EMBL" id="KAL3808880.1"/>
    </source>
</evidence>
<dbReference type="AlphaFoldDB" id="A0ABD3R7D5"/>
<proteinExistence type="predicted"/>
<comment type="caution">
    <text evidence="2">The sequence shown here is derived from an EMBL/GenBank/DDBJ whole genome shotgun (WGS) entry which is preliminary data.</text>
</comment>
<organism evidence="2 3">
    <name type="scientific">Cyclostephanos tholiformis</name>
    <dbReference type="NCBI Taxonomy" id="382380"/>
    <lineage>
        <taxon>Eukaryota</taxon>
        <taxon>Sar</taxon>
        <taxon>Stramenopiles</taxon>
        <taxon>Ochrophyta</taxon>
        <taxon>Bacillariophyta</taxon>
        <taxon>Coscinodiscophyceae</taxon>
        <taxon>Thalassiosirophycidae</taxon>
        <taxon>Stephanodiscales</taxon>
        <taxon>Stephanodiscaceae</taxon>
        <taxon>Cyclostephanos</taxon>
    </lineage>
</organism>
<protein>
    <recommendedName>
        <fullName evidence="4">Pentatricopeptide repeat-containing protein</fullName>
    </recommendedName>
</protein>
<dbReference type="Proteomes" id="UP001530377">
    <property type="component" value="Unassembled WGS sequence"/>
</dbReference>
<sequence length="1064" mass="117294">MILRGPHFHIARSTIFKYASASPVRTYLICEGRRLRRRPPISLNFGEIPLPHSFSTFTVNRGYNNASGIVGHNQRWHEAGPSYTFGDSLPRILSSESGRDNELSYGGISSSNDQGRRDDGDIPLHDSSRRVRQFADAIIHLHREHLSLPPVSTDWLRKRGRTAATSKNVNIAETNEQSLERCRYLCRDVACLVSSLKSSINQGSITSLRGEDGYALMDSLGLAMIIFSETQPTPGAKSTDDGSSVNSVSQYEACLDVFDILRSLNLPIMASHYTYAIRAACRESRWKEATKLFLGQISGNDTDNPDFFATGGLTPIDEALAWEGLYALAVDTMTGDERGGNVGESRSKRVFDTAMQMCMISPSNQKSYILSAGTALGRAGQWRDCLDFAIQPKSISTYGPSIAAAAMLACLECSRFSEAIDAYTVFKSGNQSAASEWQWGGGDITAVKTLCRDLALRAMGGVKKGGHSQDAVILFGDIIREGHPVSSDALLGLAQSMENDGDWQSSVTFLKSFTGSVYRNENTTWQVVSELSDEKIINPMEQNKLVVGILASVMRVCNTEGQHGLAILMCSIVNNSYASQQKAKRHDLIKCGAVVNTAVSQKIILENQQISEAFIQSLYGLGCLDYADELSNKFQNGSSMRRRLRHNESAREASWINAFVAIDRVLKAINAIKSEGANISAESRLLFERGLSRAMEHCIDSNQSAAALELFVHASAILVKKDSSLSERVRILFGIENSYGERKESDEIFQHADIDLKNLDLSDALLAAIIKAYSKLGQSRKARSTFHDGMLHLDNPTLMTQSNNSALLAIGIDEGLDFLQTMNVKCVNPLTFSMVARRYAQNGAWPEIGEVYNMARTAGCISEELGLIAMQAVCESELTKGKITILRKIVDDVSGLVSMKCNDWIKSRYWTIKKYVGFHHARLLMRWNDPATSKNEELLFAVNEMRQCASKGIVVENSPLMCIVSLAELYGTDGQINSGNMAESQRQSSINLLLEASREARRSGFIKNHAFTAKVTRSLRSLNANEECIQIVSSLVSEGRKCNQRLAVKEAIYAASEERDHESL</sequence>
<evidence type="ECO:0008006" key="4">
    <source>
        <dbReference type="Google" id="ProtNLM"/>
    </source>
</evidence>
<keyword evidence="3" id="KW-1185">Reference proteome</keyword>
<evidence type="ECO:0000256" key="1">
    <source>
        <dbReference type="SAM" id="MobiDB-lite"/>
    </source>
</evidence>
<reference evidence="2 3" key="1">
    <citation type="submission" date="2024-10" db="EMBL/GenBank/DDBJ databases">
        <title>Updated reference genomes for cyclostephanoid diatoms.</title>
        <authorList>
            <person name="Roberts W.R."/>
            <person name="Alverson A.J."/>
        </authorList>
    </citation>
    <scope>NUCLEOTIDE SEQUENCE [LARGE SCALE GENOMIC DNA]</scope>
    <source>
        <strain evidence="2 3">AJA228-03</strain>
    </source>
</reference>
<dbReference type="EMBL" id="JALLPB020000463">
    <property type="protein sequence ID" value="KAL3808880.1"/>
    <property type="molecule type" value="Genomic_DNA"/>
</dbReference>
<accession>A0ABD3R7D5</accession>